<comment type="caution">
    <text evidence="2">The sequence shown here is derived from an EMBL/GenBank/DDBJ whole genome shotgun (WGS) entry which is preliminary data.</text>
</comment>
<keyword evidence="1" id="KW-0472">Membrane</keyword>
<feature type="transmembrane region" description="Helical" evidence="1">
    <location>
        <begin position="155"/>
        <end position="178"/>
    </location>
</feature>
<feature type="transmembrane region" description="Helical" evidence="1">
    <location>
        <begin position="75"/>
        <end position="94"/>
    </location>
</feature>
<evidence type="ECO:0000313" key="2">
    <source>
        <dbReference type="EMBL" id="CAD8048810.1"/>
    </source>
</evidence>
<dbReference type="OMA" id="CCLQAIV"/>
<dbReference type="EMBL" id="CAJJDM010000010">
    <property type="protein sequence ID" value="CAD8048810.1"/>
    <property type="molecule type" value="Genomic_DNA"/>
</dbReference>
<feature type="transmembrane region" description="Helical" evidence="1">
    <location>
        <begin position="114"/>
        <end position="135"/>
    </location>
</feature>
<feature type="transmembrane region" description="Helical" evidence="1">
    <location>
        <begin position="222"/>
        <end position="242"/>
    </location>
</feature>
<feature type="transmembrane region" description="Helical" evidence="1">
    <location>
        <begin position="16"/>
        <end position="38"/>
    </location>
</feature>
<protein>
    <recommendedName>
        <fullName evidence="4">Transmembrane protein</fullName>
    </recommendedName>
</protein>
<keyword evidence="1" id="KW-1133">Transmembrane helix</keyword>
<dbReference type="AlphaFoldDB" id="A0A8S1K2T6"/>
<organism evidence="2 3">
    <name type="scientific">Paramecium primaurelia</name>
    <dbReference type="NCBI Taxonomy" id="5886"/>
    <lineage>
        <taxon>Eukaryota</taxon>
        <taxon>Sar</taxon>
        <taxon>Alveolata</taxon>
        <taxon>Ciliophora</taxon>
        <taxon>Intramacronucleata</taxon>
        <taxon>Oligohymenophorea</taxon>
        <taxon>Peniculida</taxon>
        <taxon>Parameciidae</taxon>
        <taxon>Paramecium</taxon>
    </lineage>
</organism>
<feature type="transmembrane region" description="Helical" evidence="1">
    <location>
        <begin position="262"/>
        <end position="286"/>
    </location>
</feature>
<evidence type="ECO:0008006" key="4">
    <source>
        <dbReference type="Google" id="ProtNLM"/>
    </source>
</evidence>
<proteinExistence type="predicted"/>
<keyword evidence="1" id="KW-0812">Transmembrane</keyword>
<name>A0A8S1K2T6_PARPR</name>
<accession>A0A8S1K2T6</accession>
<evidence type="ECO:0000313" key="3">
    <source>
        <dbReference type="Proteomes" id="UP000688137"/>
    </source>
</evidence>
<gene>
    <name evidence="2" type="ORF">PPRIM_AZ9-3.1.T0130089</name>
</gene>
<evidence type="ECO:0000256" key="1">
    <source>
        <dbReference type="SAM" id="Phobius"/>
    </source>
</evidence>
<keyword evidence="3" id="KW-1185">Reference proteome</keyword>
<reference evidence="2" key="1">
    <citation type="submission" date="2021-01" db="EMBL/GenBank/DDBJ databases">
        <authorList>
            <consortium name="Genoscope - CEA"/>
            <person name="William W."/>
        </authorList>
    </citation>
    <scope>NUCLEOTIDE SEQUENCE</scope>
</reference>
<sequence>MILILEECDNNFLSCFRYIILAILSLIIAIISISWSFHYYKAHGSLRYEIAPMICCCLQAIVHLVQYTIYNSNRMIISASLLQLFTFILVSQSLANLRYRFKYADDLEKRKNKYLRLIICKGAFYLVVFSLQFFFFFEIDDSSCNKYDQNSQSSYFYYSLDLLEVQILIITIFTQIHGQSLIYYIRRKEESQNQNQEQYSKLLDNSSIIKNTLTMKLKQIKLVIIAQTITMITFIVLIIIMYNTNKELFCFQQSKEQTYSVFQISIQIFFTGVQQFPCFYIPYAFYYAEKPRSVSRTTVIDFNIQQDESTAEQQINKTRKDSSFDDNFVNMIHSIQQND</sequence>
<dbReference type="Proteomes" id="UP000688137">
    <property type="component" value="Unassembled WGS sequence"/>
</dbReference>